<protein>
    <submittedName>
        <fullName evidence="4">FAD-dependent oxidoreductase</fullName>
    </submittedName>
</protein>
<dbReference type="Pfam" id="PF01266">
    <property type="entry name" value="DAO"/>
    <property type="match status" value="1"/>
</dbReference>
<dbReference type="Gene3D" id="1.10.10.1100">
    <property type="entry name" value="BFD-like [2Fe-2S]-binding domain"/>
    <property type="match status" value="1"/>
</dbReference>
<feature type="region of interest" description="Disordered" evidence="1">
    <location>
        <begin position="556"/>
        <end position="586"/>
    </location>
</feature>
<gene>
    <name evidence="4" type="ORF">TQ39_01940</name>
</gene>
<feature type="domain" description="BFD-like [2Fe-2S]-binding" evidence="3">
    <location>
        <begin position="491"/>
        <end position="545"/>
    </location>
</feature>
<dbReference type="PANTHER" id="PTHR42720">
    <property type="entry name" value="GLYCEROL-3-PHOSPHATE DEHYDROGENASE"/>
    <property type="match status" value="1"/>
</dbReference>
<dbReference type="PANTHER" id="PTHR42720:SF1">
    <property type="entry name" value="GLYCEROL 3-PHOSPHATE OXIDASE"/>
    <property type="match status" value="1"/>
</dbReference>
<dbReference type="Proteomes" id="UP000032483">
    <property type="component" value="Unassembled WGS sequence"/>
</dbReference>
<dbReference type="InterPro" id="IPR007419">
    <property type="entry name" value="BFD-like_2Fe2S-bd_dom"/>
</dbReference>
<dbReference type="GeneID" id="42855397"/>
<dbReference type="Gene3D" id="3.30.9.10">
    <property type="entry name" value="D-Amino Acid Oxidase, subunit A, domain 2"/>
    <property type="match status" value="1"/>
</dbReference>
<dbReference type="RefSeq" id="WP_050004350.1">
    <property type="nucleotide sequence ID" value="NZ_CATXDA010000117.1"/>
</dbReference>
<evidence type="ECO:0000259" key="3">
    <source>
        <dbReference type="Pfam" id="PF04324"/>
    </source>
</evidence>
<evidence type="ECO:0000259" key="2">
    <source>
        <dbReference type="Pfam" id="PF01266"/>
    </source>
</evidence>
<dbReference type="PATRIC" id="fig|1550024.3.peg.426"/>
<feature type="domain" description="FAD dependent oxidoreductase" evidence="2">
    <location>
        <begin position="87"/>
        <end position="443"/>
    </location>
</feature>
<dbReference type="EMBL" id="JXXK01000001">
    <property type="protein sequence ID" value="KJF41571.1"/>
    <property type="molecule type" value="Genomic_DNA"/>
</dbReference>
<dbReference type="CDD" id="cd19946">
    <property type="entry name" value="GlpA-like_Fer2_BFD-like"/>
    <property type="match status" value="1"/>
</dbReference>
<sequence length="586" mass="63382">MRIPLKKINRALKKRFGGRVQAVVERGVLVLRGSAEDWDGVVAAGRLAASPKSRWYTVNEVTWPGAAQRQPKPVPQTDESLAGRAPDVLLIGAGVTGAAIARELMRWNVDLLWVEKEHDVALHASSRNDGMVHPGVDLHKGTAKYHYNRLGNRMYGGVCAALGVPFRRTGQYLCFKGRAMRPLLYFTLPYWKWLGLSGVRVLGDKALHAAEPGVDEALHCGLFFPQAGIVCPYGLTIAMAENAVQNGAHLSLDTCVTGMDVENGRILAVHTNRGTVRPRIVINAAGVFCEDIAQMAQDHFFSIHPRKGTNAILDKKAKRMVRTIYSGMGTTATKTVHSKGGGIVSTVDGNVLVGPDAVETPEKEDFSTSVQSVRATFEKQRHAAPALRESDIITYFTGVRAATYEEDFIIRPGMFTENIIHAAGIQSPGLTAAPAIAQEVARLAYGQLSATTPPARNAAYDPTRRPIPHVAGLPDEARAALIRQNPDYGEIVCRCEEVSRGEILDALRRPVPCDTVDGVKRRVRPGMGRCQGGFCGPLVTAIIAEEKGISLEQVRKSGAGSAQLLRPTKQREQKTGTEGGTEDGAL</sequence>
<dbReference type="Pfam" id="PF04324">
    <property type="entry name" value="Fer2_BFD"/>
    <property type="match status" value="1"/>
</dbReference>
<name>A0A0D8J4W3_9FIRM</name>
<evidence type="ECO:0000313" key="4">
    <source>
        <dbReference type="EMBL" id="KJF41571.1"/>
    </source>
</evidence>
<dbReference type="InterPro" id="IPR052745">
    <property type="entry name" value="G3P_Oxidase/Oxidoreductase"/>
</dbReference>
<reference evidence="4" key="1">
    <citation type="submission" date="2015-02" db="EMBL/GenBank/DDBJ databases">
        <title>A novel member of the family Ruminococcaceae isolated from human feces.</title>
        <authorList>
            <person name="Shkoporov A.N."/>
            <person name="Chaplin A.V."/>
            <person name="Motuzova O.V."/>
            <person name="Kafarskaia L.I."/>
            <person name="Khokhlova E.V."/>
            <person name="Efimov B.A."/>
        </authorList>
    </citation>
    <scope>NUCLEOTIDE SEQUENCE [LARGE SCALE GENOMIC DNA]</scope>
    <source>
        <strain evidence="4">585-1</strain>
    </source>
</reference>
<keyword evidence="5" id="KW-1185">Reference proteome</keyword>
<organism evidence="4 5">
    <name type="scientific">Ruthenibacterium lactatiformans</name>
    <dbReference type="NCBI Taxonomy" id="1550024"/>
    <lineage>
        <taxon>Bacteria</taxon>
        <taxon>Bacillati</taxon>
        <taxon>Bacillota</taxon>
        <taxon>Clostridia</taxon>
        <taxon>Eubacteriales</taxon>
        <taxon>Oscillospiraceae</taxon>
        <taxon>Ruthenibacterium</taxon>
    </lineage>
</organism>
<dbReference type="SUPFAM" id="SSF51905">
    <property type="entry name" value="FAD/NAD(P)-binding domain"/>
    <property type="match status" value="1"/>
</dbReference>
<dbReference type="InterPro" id="IPR036188">
    <property type="entry name" value="FAD/NAD-bd_sf"/>
</dbReference>
<proteinExistence type="predicted"/>
<accession>A0A0D8J4W3</accession>
<evidence type="ECO:0000256" key="1">
    <source>
        <dbReference type="SAM" id="MobiDB-lite"/>
    </source>
</evidence>
<dbReference type="InterPro" id="IPR041854">
    <property type="entry name" value="BFD-like_2Fe2S-bd_dom_sf"/>
</dbReference>
<dbReference type="Gene3D" id="3.50.50.60">
    <property type="entry name" value="FAD/NAD(P)-binding domain"/>
    <property type="match status" value="1"/>
</dbReference>
<dbReference type="InterPro" id="IPR006076">
    <property type="entry name" value="FAD-dep_OxRdtase"/>
</dbReference>
<dbReference type="AlphaFoldDB" id="A0A0D8J4W3"/>
<comment type="caution">
    <text evidence="4">The sequence shown here is derived from an EMBL/GenBank/DDBJ whole genome shotgun (WGS) entry which is preliminary data.</text>
</comment>
<evidence type="ECO:0000313" key="5">
    <source>
        <dbReference type="Proteomes" id="UP000032483"/>
    </source>
</evidence>